<proteinExistence type="predicted"/>
<evidence type="ECO:0000313" key="2">
    <source>
        <dbReference type="EMBL" id="KAG6605937.1"/>
    </source>
</evidence>
<gene>
    <name evidence="2" type="ORF">SDJN03_03254</name>
</gene>
<feature type="non-terminal residue" evidence="2">
    <location>
        <position position="1"/>
    </location>
</feature>
<name>A0AAV6P0G9_9ROSI</name>
<sequence>MSSVALSHYHEREIVRMILQSRFSRILLFGVSGGSAMVVEANPAEEQRTVETMMNEIEALVDVQSSSSGANESLLNSHDRSPIDKGLSEGNMDVVDAINAAVAQLELTVPKHIRRLKLIDKSSSRTYLNASPLAGKQMQEKPLSLPSARSGDGSDGN</sequence>
<dbReference type="AlphaFoldDB" id="A0AAV6P0G9"/>
<accession>A0AAV6P0G9</accession>
<feature type="region of interest" description="Disordered" evidence="1">
    <location>
        <begin position="130"/>
        <end position="157"/>
    </location>
</feature>
<comment type="caution">
    <text evidence="2">The sequence shown here is derived from an EMBL/GenBank/DDBJ whole genome shotgun (WGS) entry which is preliminary data.</text>
</comment>
<dbReference type="Proteomes" id="UP000685013">
    <property type="component" value="Chromosome 2"/>
</dbReference>
<protein>
    <submittedName>
        <fullName evidence="2">Uncharacterized protein</fullName>
    </submittedName>
</protein>
<organism evidence="2 3">
    <name type="scientific">Cucurbita argyrosperma subsp. sororia</name>
    <dbReference type="NCBI Taxonomy" id="37648"/>
    <lineage>
        <taxon>Eukaryota</taxon>
        <taxon>Viridiplantae</taxon>
        <taxon>Streptophyta</taxon>
        <taxon>Embryophyta</taxon>
        <taxon>Tracheophyta</taxon>
        <taxon>Spermatophyta</taxon>
        <taxon>Magnoliopsida</taxon>
        <taxon>eudicotyledons</taxon>
        <taxon>Gunneridae</taxon>
        <taxon>Pentapetalae</taxon>
        <taxon>rosids</taxon>
        <taxon>fabids</taxon>
        <taxon>Cucurbitales</taxon>
        <taxon>Cucurbitaceae</taxon>
        <taxon>Cucurbiteae</taxon>
        <taxon>Cucurbita</taxon>
    </lineage>
</organism>
<evidence type="ECO:0000313" key="3">
    <source>
        <dbReference type="Proteomes" id="UP000685013"/>
    </source>
</evidence>
<reference evidence="2 3" key="1">
    <citation type="journal article" date="2021" name="Hortic Res">
        <title>The domestication of Cucurbita argyrosperma as revealed by the genome of its wild relative.</title>
        <authorList>
            <person name="Barrera-Redondo J."/>
            <person name="Sanchez-de la Vega G."/>
            <person name="Aguirre-Liguori J.A."/>
            <person name="Castellanos-Morales G."/>
            <person name="Gutierrez-Guerrero Y.T."/>
            <person name="Aguirre-Dugua X."/>
            <person name="Aguirre-Planter E."/>
            <person name="Tenaillon M.I."/>
            <person name="Lira-Saade R."/>
            <person name="Eguiarte L.E."/>
        </authorList>
    </citation>
    <scope>NUCLEOTIDE SEQUENCE [LARGE SCALE GENOMIC DNA]</scope>
    <source>
        <strain evidence="2">JBR-2021</strain>
    </source>
</reference>
<dbReference type="EMBL" id="JAGKQH010000002">
    <property type="protein sequence ID" value="KAG6605937.1"/>
    <property type="molecule type" value="Genomic_DNA"/>
</dbReference>
<evidence type="ECO:0000256" key="1">
    <source>
        <dbReference type="SAM" id="MobiDB-lite"/>
    </source>
</evidence>
<keyword evidence="3" id="KW-1185">Reference proteome</keyword>